<reference evidence="1" key="1">
    <citation type="submission" date="2022-02" db="EMBL/GenBank/DDBJ databases">
        <title>Crop Bioprotection Bacillus Genome Sequencing.</title>
        <authorList>
            <person name="Dunlap C."/>
        </authorList>
    </citation>
    <scope>NUCLEOTIDE SEQUENCE</scope>
    <source>
        <strain evidence="1">EC49O2N-C10</strain>
    </source>
</reference>
<comment type="caution">
    <text evidence="1">The sequence shown here is derived from an EMBL/GenBank/DDBJ whole genome shotgun (WGS) entry which is preliminary data.</text>
</comment>
<proteinExistence type="predicted"/>
<sequence length="136" mass="16260">MGILNTRFKRLLRLRDFEFFQVELNDDERCAFLLYVDERLPDSEEGNNINVYLISHFELPDSSYQAVLRFNDDLLGMKHNCSYVMDTLTVTEEFNFDFPFDMLAIREYVQELLSALKIDKKLPEFEETDFNYLSQE</sequence>
<dbReference type="Proteomes" id="UP001073053">
    <property type="component" value="Unassembled WGS sequence"/>
</dbReference>
<name>A0A9Q4EG63_9BACI</name>
<evidence type="ECO:0000313" key="1">
    <source>
        <dbReference type="EMBL" id="MCY9183081.1"/>
    </source>
</evidence>
<protein>
    <submittedName>
        <fullName evidence="1">Uncharacterized protein</fullName>
    </submittedName>
</protein>
<evidence type="ECO:0000313" key="2">
    <source>
        <dbReference type="Proteomes" id="UP001073053"/>
    </source>
</evidence>
<dbReference type="RefSeq" id="WP_268496304.1">
    <property type="nucleotide sequence ID" value="NZ_JALAVZ010000002.1"/>
</dbReference>
<gene>
    <name evidence="1" type="ORF">MOF03_00175</name>
</gene>
<organism evidence="1 2">
    <name type="scientific">Bacillus halotolerans</name>
    <dbReference type="NCBI Taxonomy" id="260554"/>
    <lineage>
        <taxon>Bacteria</taxon>
        <taxon>Bacillati</taxon>
        <taxon>Bacillota</taxon>
        <taxon>Bacilli</taxon>
        <taxon>Bacillales</taxon>
        <taxon>Bacillaceae</taxon>
        <taxon>Bacillus</taxon>
    </lineage>
</organism>
<dbReference type="EMBL" id="JALAWA010000001">
    <property type="protein sequence ID" value="MCY9183081.1"/>
    <property type="molecule type" value="Genomic_DNA"/>
</dbReference>
<accession>A0A9Q4EG63</accession>
<dbReference type="AlphaFoldDB" id="A0A9Q4EG63"/>